<reference evidence="2 3" key="1">
    <citation type="journal article" date="2014" name="Genome Biol. Evol.">
        <title>The genome of the myxosporean Thelohanellus kitauei shows adaptations to nutrient acquisition within its fish host.</title>
        <authorList>
            <person name="Yang Y."/>
            <person name="Xiong J."/>
            <person name="Zhou Z."/>
            <person name="Huo F."/>
            <person name="Miao W."/>
            <person name="Ran C."/>
            <person name="Liu Y."/>
            <person name="Zhang J."/>
            <person name="Feng J."/>
            <person name="Wang M."/>
            <person name="Wang M."/>
            <person name="Wang L."/>
            <person name="Yao B."/>
        </authorList>
    </citation>
    <scope>NUCLEOTIDE SEQUENCE [LARGE SCALE GENOMIC DNA]</scope>
    <source>
        <strain evidence="2">Wuqing</strain>
    </source>
</reference>
<feature type="region of interest" description="Disordered" evidence="1">
    <location>
        <begin position="92"/>
        <end position="112"/>
    </location>
</feature>
<proteinExistence type="predicted"/>
<evidence type="ECO:0000313" key="3">
    <source>
        <dbReference type="Proteomes" id="UP000031668"/>
    </source>
</evidence>
<gene>
    <name evidence="2" type="ORF">RF11_02471</name>
</gene>
<comment type="caution">
    <text evidence="2">The sequence shown here is derived from an EMBL/GenBank/DDBJ whole genome shotgun (WGS) entry which is preliminary data.</text>
</comment>
<dbReference type="EMBL" id="JWZT01002106">
    <property type="protein sequence ID" value="KII70255.1"/>
    <property type="molecule type" value="Genomic_DNA"/>
</dbReference>
<dbReference type="AlphaFoldDB" id="A0A0C2N1L1"/>
<protein>
    <submittedName>
        <fullName evidence="2">Uncharacterized protein</fullName>
    </submittedName>
</protein>
<accession>A0A0C2N1L1</accession>
<organism evidence="2 3">
    <name type="scientific">Thelohanellus kitauei</name>
    <name type="common">Myxosporean</name>
    <dbReference type="NCBI Taxonomy" id="669202"/>
    <lineage>
        <taxon>Eukaryota</taxon>
        <taxon>Metazoa</taxon>
        <taxon>Cnidaria</taxon>
        <taxon>Myxozoa</taxon>
        <taxon>Myxosporea</taxon>
        <taxon>Bivalvulida</taxon>
        <taxon>Platysporina</taxon>
        <taxon>Myxobolidae</taxon>
        <taxon>Thelohanellus</taxon>
    </lineage>
</organism>
<feature type="compositionally biased region" description="Basic and acidic residues" evidence="1">
    <location>
        <begin position="100"/>
        <end position="110"/>
    </location>
</feature>
<evidence type="ECO:0000313" key="2">
    <source>
        <dbReference type="EMBL" id="KII70255.1"/>
    </source>
</evidence>
<dbReference type="Proteomes" id="UP000031668">
    <property type="component" value="Unassembled WGS sequence"/>
</dbReference>
<name>A0A0C2N1L1_THEKT</name>
<keyword evidence="3" id="KW-1185">Reference proteome</keyword>
<evidence type="ECO:0000256" key="1">
    <source>
        <dbReference type="SAM" id="MobiDB-lite"/>
    </source>
</evidence>
<sequence length="134" mass="15191">MAQHLRVIKENLNKDVEEILSQMAYEIAQVKIKYMEKIDLVFKNFESTEIQNEEPKHVVVEHATFDPIIPEPDTKALKTTKEIPQVQVITLKGGTGSPSVDEKSIEEKSTKPISPRDLLIKTVQKHCGTPTKIK</sequence>